<dbReference type="Pfam" id="PF01497">
    <property type="entry name" value="Peripla_BP_2"/>
    <property type="match status" value="1"/>
</dbReference>
<dbReference type="AlphaFoldDB" id="A0A517SUX0"/>
<organism evidence="2 3">
    <name type="scientific">Stieleria bergensis</name>
    <dbReference type="NCBI Taxonomy" id="2528025"/>
    <lineage>
        <taxon>Bacteria</taxon>
        <taxon>Pseudomonadati</taxon>
        <taxon>Planctomycetota</taxon>
        <taxon>Planctomycetia</taxon>
        <taxon>Pirellulales</taxon>
        <taxon>Pirellulaceae</taxon>
        <taxon>Stieleria</taxon>
    </lineage>
</organism>
<dbReference type="PANTHER" id="PTHR42860">
    <property type="entry name" value="VITAMIN B12-BINDING PROTEIN"/>
    <property type="match status" value="1"/>
</dbReference>
<reference evidence="2 3" key="1">
    <citation type="submission" date="2019-02" db="EMBL/GenBank/DDBJ databases">
        <title>Deep-cultivation of Planctomycetes and their phenomic and genomic characterization uncovers novel biology.</title>
        <authorList>
            <person name="Wiegand S."/>
            <person name="Jogler M."/>
            <person name="Boedeker C."/>
            <person name="Pinto D."/>
            <person name="Vollmers J."/>
            <person name="Rivas-Marin E."/>
            <person name="Kohn T."/>
            <person name="Peeters S.H."/>
            <person name="Heuer A."/>
            <person name="Rast P."/>
            <person name="Oberbeckmann S."/>
            <person name="Bunk B."/>
            <person name="Jeske O."/>
            <person name="Meyerdierks A."/>
            <person name="Storesund J.E."/>
            <person name="Kallscheuer N."/>
            <person name="Luecker S."/>
            <person name="Lage O.M."/>
            <person name="Pohl T."/>
            <person name="Merkel B.J."/>
            <person name="Hornburger P."/>
            <person name="Mueller R.-W."/>
            <person name="Bruemmer F."/>
            <person name="Labrenz M."/>
            <person name="Spormann A.M."/>
            <person name="Op den Camp H."/>
            <person name="Overmann J."/>
            <person name="Amann R."/>
            <person name="Jetten M.S.M."/>
            <person name="Mascher T."/>
            <person name="Medema M.H."/>
            <person name="Devos D.P."/>
            <person name="Kaster A.-K."/>
            <person name="Ovreas L."/>
            <person name="Rohde M."/>
            <person name="Galperin M.Y."/>
            <person name="Jogler C."/>
        </authorList>
    </citation>
    <scope>NUCLEOTIDE SEQUENCE [LARGE SCALE GENOMIC DNA]</scope>
    <source>
        <strain evidence="2 3">SV_7m_r</strain>
    </source>
</reference>
<dbReference type="InterPro" id="IPR051030">
    <property type="entry name" value="Vitamin_B12-ABC_binding"/>
</dbReference>
<dbReference type="PANTHER" id="PTHR42860:SF1">
    <property type="entry name" value="VITAMIN B12-BINDING PROTEIN"/>
    <property type="match status" value="1"/>
</dbReference>
<dbReference type="PROSITE" id="PS50983">
    <property type="entry name" value="FE_B12_PBP"/>
    <property type="match status" value="1"/>
</dbReference>
<dbReference type="Proteomes" id="UP000315003">
    <property type="component" value="Chromosome"/>
</dbReference>
<keyword evidence="3" id="KW-1185">Reference proteome</keyword>
<dbReference type="CDD" id="cd01144">
    <property type="entry name" value="BtuF"/>
    <property type="match status" value="1"/>
</dbReference>
<dbReference type="InterPro" id="IPR002491">
    <property type="entry name" value="ABC_transptr_periplasmic_BD"/>
</dbReference>
<protein>
    <submittedName>
        <fullName evidence="2">Vitamin B12-transporter protein BtuF</fullName>
    </submittedName>
</protein>
<accession>A0A517SUX0</accession>
<name>A0A517SUX0_9BACT</name>
<dbReference type="Gene3D" id="3.40.50.1980">
    <property type="entry name" value="Nitrogenase molybdenum iron protein domain"/>
    <property type="match status" value="2"/>
</dbReference>
<sequence>MRIVSLLPSATDIVCALGLEDKLVGVSHECAIPAGAGAPKVVTASTIPANLSSKQIDVAVGQQLQQSTALYTINEALLRKLKPTVILTQSLCQVCAVDQEQVQDLADSMEDSPVVVDLSPMSLNGLYHSIRQVAAVTASRGEGQKLLVQLQRRVHTIAERSETLRRRRVVFLEWLDPPFVAGHWNPELVRLAGGIDLLGTAGQPSTKTTWQQVQDVNPEMIVVACCGYSIQRSMTDIQQLSGNPHWEAMPCVKGGQVAILDGSQYFNRPGPSLIDSLELLAHLLHPEMHRFPASLGPANSLLTRLSMAS</sequence>
<dbReference type="EMBL" id="CP036272">
    <property type="protein sequence ID" value="QDT59926.1"/>
    <property type="molecule type" value="Genomic_DNA"/>
</dbReference>
<gene>
    <name evidence="2" type="ORF">SV7mr_24390</name>
</gene>
<feature type="domain" description="Fe/B12 periplasmic-binding" evidence="1">
    <location>
        <begin position="2"/>
        <end position="288"/>
    </location>
</feature>
<proteinExistence type="predicted"/>
<evidence type="ECO:0000259" key="1">
    <source>
        <dbReference type="PROSITE" id="PS50983"/>
    </source>
</evidence>
<dbReference type="RefSeq" id="WP_419188408.1">
    <property type="nucleotide sequence ID" value="NZ_CP036272.1"/>
</dbReference>
<evidence type="ECO:0000313" key="3">
    <source>
        <dbReference type="Proteomes" id="UP000315003"/>
    </source>
</evidence>
<evidence type="ECO:0000313" key="2">
    <source>
        <dbReference type="EMBL" id="QDT59926.1"/>
    </source>
</evidence>
<dbReference type="SUPFAM" id="SSF53807">
    <property type="entry name" value="Helical backbone' metal receptor"/>
    <property type="match status" value="1"/>
</dbReference>